<organism evidence="1 2">
    <name type="scientific">Pseudonocardia zijingensis</name>
    <dbReference type="NCBI Taxonomy" id="153376"/>
    <lineage>
        <taxon>Bacteria</taxon>
        <taxon>Bacillati</taxon>
        <taxon>Actinomycetota</taxon>
        <taxon>Actinomycetes</taxon>
        <taxon>Pseudonocardiales</taxon>
        <taxon>Pseudonocardiaceae</taxon>
        <taxon>Pseudonocardia</taxon>
    </lineage>
</organism>
<accession>A0ABN1QVN5</accession>
<reference evidence="1 2" key="1">
    <citation type="journal article" date="2019" name="Int. J. Syst. Evol. Microbiol.">
        <title>The Global Catalogue of Microorganisms (GCM) 10K type strain sequencing project: providing services to taxonomists for standard genome sequencing and annotation.</title>
        <authorList>
            <consortium name="The Broad Institute Genomics Platform"/>
            <consortium name="The Broad Institute Genome Sequencing Center for Infectious Disease"/>
            <person name="Wu L."/>
            <person name="Ma J."/>
        </authorList>
    </citation>
    <scope>NUCLEOTIDE SEQUENCE [LARGE SCALE GENOMIC DNA]</scope>
    <source>
        <strain evidence="1 2">JCM 11117</strain>
    </source>
</reference>
<evidence type="ECO:0000313" key="2">
    <source>
        <dbReference type="Proteomes" id="UP001499967"/>
    </source>
</evidence>
<dbReference type="Proteomes" id="UP001499967">
    <property type="component" value="Unassembled WGS sequence"/>
</dbReference>
<gene>
    <name evidence="1" type="ORF">GCM10009559_47610</name>
</gene>
<dbReference type="EMBL" id="BAAAHP010000140">
    <property type="protein sequence ID" value="GAA0948090.1"/>
    <property type="molecule type" value="Genomic_DNA"/>
</dbReference>
<comment type="caution">
    <text evidence="1">The sequence shown here is derived from an EMBL/GenBank/DDBJ whole genome shotgun (WGS) entry which is preliminary data.</text>
</comment>
<dbReference type="InterPro" id="IPR012675">
    <property type="entry name" value="Beta-grasp_dom_sf"/>
</dbReference>
<sequence length="110" mass="11776">MSGAMTGADHGSGVRVKLPAHLRKLAQVDGEVRLDVAAPITQRAVLDALEARHPVLRGTIRDHATLRRRAYVRFFACEQDLSHDEPDAELPAEVAAGKEPFLVVGAMAGG</sequence>
<dbReference type="CDD" id="cd17040">
    <property type="entry name" value="Ubl_MoaD_like"/>
    <property type="match status" value="1"/>
</dbReference>
<evidence type="ECO:0000313" key="1">
    <source>
        <dbReference type="EMBL" id="GAA0948090.1"/>
    </source>
</evidence>
<proteinExistence type="predicted"/>
<name>A0ABN1QVN5_9PSEU</name>
<protein>
    <submittedName>
        <fullName evidence="1">MoaD/ThiS family protein</fullName>
    </submittedName>
</protein>
<keyword evidence="2" id="KW-1185">Reference proteome</keyword>
<dbReference type="Gene3D" id="3.10.20.30">
    <property type="match status" value="1"/>
</dbReference>
<dbReference type="RefSeq" id="WP_343943750.1">
    <property type="nucleotide sequence ID" value="NZ_BAAAHP010000140.1"/>
</dbReference>